<dbReference type="Gene3D" id="2.60.120.10">
    <property type="entry name" value="Jelly Rolls"/>
    <property type="match status" value="1"/>
</dbReference>
<reference evidence="2 3" key="1">
    <citation type="submission" date="2020-08" db="EMBL/GenBank/DDBJ databases">
        <title>Genomic Encyclopedia of Type Strains, Phase IV (KMG-V): Genome sequencing to study the core and pangenomes of soil and plant-associated prokaryotes.</title>
        <authorList>
            <person name="Whitman W."/>
        </authorList>
    </citation>
    <scope>NUCLEOTIDE SEQUENCE [LARGE SCALE GENOMIC DNA]</scope>
    <source>
        <strain evidence="2 3">M2T3</strain>
    </source>
</reference>
<evidence type="ECO:0000313" key="2">
    <source>
        <dbReference type="EMBL" id="MBB6499167.1"/>
    </source>
</evidence>
<feature type="domain" description="Cyclic nucleotide-binding" evidence="1">
    <location>
        <begin position="33"/>
        <end position="117"/>
    </location>
</feature>
<dbReference type="AlphaFoldDB" id="A0A7X0J3L8"/>
<organism evidence="2 3">
    <name type="scientific">Pedobacter cryoconitis</name>
    <dbReference type="NCBI Taxonomy" id="188932"/>
    <lineage>
        <taxon>Bacteria</taxon>
        <taxon>Pseudomonadati</taxon>
        <taxon>Bacteroidota</taxon>
        <taxon>Sphingobacteriia</taxon>
        <taxon>Sphingobacteriales</taxon>
        <taxon>Sphingobacteriaceae</taxon>
        <taxon>Pedobacter</taxon>
    </lineage>
</organism>
<gene>
    <name evidence="2" type="ORF">HDF25_001308</name>
</gene>
<accession>A0A7X0J3L8</accession>
<evidence type="ECO:0000313" key="3">
    <source>
        <dbReference type="Proteomes" id="UP000521017"/>
    </source>
</evidence>
<evidence type="ECO:0000259" key="1">
    <source>
        <dbReference type="Pfam" id="PF00027"/>
    </source>
</evidence>
<dbReference type="InterPro" id="IPR018490">
    <property type="entry name" value="cNMP-bd_dom_sf"/>
</dbReference>
<dbReference type="SUPFAM" id="SSF51206">
    <property type="entry name" value="cAMP-binding domain-like"/>
    <property type="match status" value="1"/>
</dbReference>
<dbReference type="InterPro" id="IPR000595">
    <property type="entry name" value="cNMP-bd_dom"/>
</dbReference>
<dbReference type="EMBL" id="JACHCC010000003">
    <property type="protein sequence ID" value="MBB6499167.1"/>
    <property type="molecule type" value="Genomic_DNA"/>
</dbReference>
<comment type="caution">
    <text evidence="2">The sequence shown here is derived from an EMBL/GenBank/DDBJ whole genome shotgun (WGS) entry which is preliminary data.</text>
</comment>
<dbReference type="Pfam" id="PF00027">
    <property type="entry name" value="cNMP_binding"/>
    <property type="match status" value="1"/>
</dbReference>
<proteinExistence type="predicted"/>
<sequence>MKKHYHLPMTLTQYISEMLSTNEGLPFLTVTAEYSKKSVITSIGQLERNIYFIQDGIIEIGMETDAGNKIVEFCFSNDFVSSYTSVLSQEPSDVYLYCLTDCIVEIIPYDKLRVAYETSLLANQFGRLATEGLYMKRVRKEKDTLIKNAEQRYLELIKYRPEVIKEIPVHRIARYLGIHPESLSRLRKSIS</sequence>
<dbReference type="InterPro" id="IPR014710">
    <property type="entry name" value="RmlC-like_jellyroll"/>
</dbReference>
<dbReference type="Proteomes" id="UP000521017">
    <property type="component" value="Unassembled WGS sequence"/>
</dbReference>
<dbReference type="RefSeq" id="WP_184623907.1">
    <property type="nucleotide sequence ID" value="NZ_JACHCC010000003.1"/>
</dbReference>
<name>A0A7X0J3L8_9SPHI</name>
<protein>
    <submittedName>
        <fullName evidence="2">CRP-like cAMP-binding protein</fullName>
    </submittedName>
</protein>